<dbReference type="Gene3D" id="2.30.31.10">
    <property type="entry name" value="Transcriptional Coactivator Pc4, Chain A"/>
    <property type="match status" value="1"/>
</dbReference>
<dbReference type="GO" id="GO:0006355">
    <property type="term" value="P:regulation of DNA-templated transcription"/>
    <property type="evidence" value="ECO:0007669"/>
    <property type="project" value="InterPro"/>
</dbReference>
<evidence type="ECO:0000259" key="1">
    <source>
        <dbReference type="Pfam" id="PF02229"/>
    </source>
</evidence>
<evidence type="ECO:0000313" key="2">
    <source>
        <dbReference type="EMBL" id="GAH19496.1"/>
    </source>
</evidence>
<comment type="caution">
    <text evidence="2">The sequence shown here is derived from an EMBL/GenBank/DDBJ whole genome shotgun (WGS) entry which is preliminary data.</text>
</comment>
<dbReference type="InterPro" id="IPR003173">
    <property type="entry name" value="PC4_C"/>
</dbReference>
<organism evidence="2">
    <name type="scientific">marine sediment metagenome</name>
    <dbReference type="NCBI Taxonomy" id="412755"/>
    <lineage>
        <taxon>unclassified sequences</taxon>
        <taxon>metagenomes</taxon>
        <taxon>ecological metagenomes</taxon>
    </lineage>
</organism>
<name>X1DFA4_9ZZZZ</name>
<accession>X1DFA4</accession>
<dbReference type="EMBL" id="BARU01000318">
    <property type="protein sequence ID" value="GAH19496.1"/>
    <property type="molecule type" value="Genomic_DNA"/>
</dbReference>
<feature type="domain" description="Transcriptional coactivator p15 (PC4) C-terminal" evidence="1">
    <location>
        <begin position="22"/>
        <end position="67"/>
    </location>
</feature>
<reference evidence="2" key="1">
    <citation type="journal article" date="2014" name="Front. Microbiol.">
        <title>High frequency of phylogenetically diverse reductive dehalogenase-homologous genes in deep subseafloor sedimentary metagenomes.</title>
        <authorList>
            <person name="Kawai M."/>
            <person name="Futagami T."/>
            <person name="Toyoda A."/>
            <person name="Takaki Y."/>
            <person name="Nishi S."/>
            <person name="Hori S."/>
            <person name="Arai W."/>
            <person name="Tsubouchi T."/>
            <person name="Morono Y."/>
            <person name="Uchiyama I."/>
            <person name="Ito T."/>
            <person name="Fujiyama A."/>
            <person name="Inagaki F."/>
            <person name="Takami H."/>
        </authorList>
    </citation>
    <scope>NUCLEOTIDE SEQUENCE</scope>
    <source>
        <strain evidence="2">Expedition CK06-06</strain>
    </source>
</reference>
<dbReference type="GO" id="GO:0003677">
    <property type="term" value="F:DNA binding"/>
    <property type="evidence" value="ECO:0007669"/>
    <property type="project" value="InterPro"/>
</dbReference>
<proteinExistence type="predicted"/>
<sequence>MMAVIDKEMKVIDEFNINDKMKLKLRIGFYGGSERIDIREYAEVNENYIPLKKGINFNIEWLDRFIKMVDKLKDI</sequence>
<dbReference type="AlphaFoldDB" id="X1DFA4"/>
<dbReference type="InterPro" id="IPR009044">
    <property type="entry name" value="ssDNA-bd_transcriptional_reg"/>
</dbReference>
<dbReference type="SUPFAM" id="SSF54447">
    <property type="entry name" value="ssDNA-binding transcriptional regulator domain"/>
    <property type="match status" value="1"/>
</dbReference>
<dbReference type="Pfam" id="PF02229">
    <property type="entry name" value="PC4"/>
    <property type="match status" value="1"/>
</dbReference>
<gene>
    <name evidence="2" type="ORF">S03H2_01157</name>
</gene>
<protein>
    <recommendedName>
        <fullName evidence="1">Transcriptional coactivator p15 (PC4) C-terminal domain-containing protein</fullName>
    </recommendedName>
</protein>